<accession>A0ABQ2HZM2</accession>
<reference evidence="4" key="1">
    <citation type="journal article" date="2019" name="Int. J. Syst. Evol. Microbiol.">
        <title>The Global Catalogue of Microorganisms (GCM) 10K type strain sequencing project: providing services to taxonomists for standard genome sequencing and annotation.</title>
        <authorList>
            <consortium name="The Broad Institute Genomics Platform"/>
            <consortium name="The Broad Institute Genome Sequencing Center for Infectious Disease"/>
            <person name="Wu L."/>
            <person name="Ma J."/>
        </authorList>
    </citation>
    <scope>NUCLEOTIDE SEQUENCE [LARGE SCALE GENOMIC DNA]</scope>
    <source>
        <strain evidence="4">CGMCC 1.6375</strain>
    </source>
</reference>
<dbReference type="Proteomes" id="UP000632339">
    <property type="component" value="Unassembled WGS sequence"/>
</dbReference>
<evidence type="ECO:0000256" key="1">
    <source>
        <dbReference type="SAM" id="MobiDB-lite"/>
    </source>
</evidence>
<evidence type="ECO:0000313" key="3">
    <source>
        <dbReference type="EMBL" id="GGM94171.1"/>
    </source>
</evidence>
<name>A0ABQ2HZM2_9BACT</name>
<dbReference type="Pfam" id="PF13441">
    <property type="entry name" value="Gly-zipper_YMGG"/>
    <property type="match status" value="1"/>
</dbReference>
<proteinExistence type="predicted"/>
<keyword evidence="4" id="KW-1185">Reference proteome</keyword>
<dbReference type="PROSITE" id="PS51257">
    <property type="entry name" value="PROKAR_LIPOPROTEIN"/>
    <property type="match status" value="1"/>
</dbReference>
<organism evidence="3 4">
    <name type="scientific">Dyadobacter beijingensis</name>
    <dbReference type="NCBI Taxonomy" id="365489"/>
    <lineage>
        <taxon>Bacteria</taxon>
        <taxon>Pseudomonadati</taxon>
        <taxon>Bacteroidota</taxon>
        <taxon>Cytophagia</taxon>
        <taxon>Cytophagales</taxon>
        <taxon>Spirosomataceae</taxon>
        <taxon>Dyadobacter</taxon>
    </lineage>
</organism>
<feature type="domain" description="YMGG-like Gly-zipper" evidence="2">
    <location>
        <begin position="96"/>
        <end position="139"/>
    </location>
</feature>
<protein>
    <recommendedName>
        <fullName evidence="2">YMGG-like Gly-zipper domain-containing protein</fullName>
    </recommendedName>
</protein>
<dbReference type="InterPro" id="IPR027367">
    <property type="entry name" value="Gly-zipper_YMGG"/>
</dbReference>
<evidence type="ECO:0000259" key="2">
    <source>
        <dbReference type="Pfam" id="PF13441"/>
    </source>
</evidence>
<evidence type="ECO:0000313" key="4">
    <source>
        <dbReference type="Proteomes" id="UP000632339"/>
    </source>
</evidence>
<dbReference type="EMBL" id="BMLI01000001">
    <property type="protein sequence ID" value="GGM94171.1"/>
    <property type="molecule type" value="Genomic_DNA"/>
</dbReference>
<gene>
    <name evidence="3" type="ORF">GCM10010967_29220</name>
</gene>
<sequence>MKAILSMLLAASVLTACNTQSDKQEAILKAQQKTIDSMRIAMEKKAIIDSMNTLNAQREKEEKWEEIERNEATSHTQAVSHTAAPAAAPAKKKWSHTAKGAVVGAGTGAITGAIVNKKRGEGALIGSLIGAGVGAGTGAIVDHSVKKRKQQ</sequence>
<feature type="region of interest" description="Disordered" evidence="1">
    <location>
        <begin position="68"/>
        <end position="94"/>
    </location>
</feature>
<comment type="caution">
    <text evidence="3">The sequence shown here is derived from an EMBL/GenBank/DDBJ whole genome shotgun (WGS) entry which is preliminary data.</text>
</comment>